<feature type="binding site" evidence="17">
    <location>
        <position position="740"/>
    </location>
    <ligand>
        <name>Zn(2+)</name>
        <dbReference type="ChEBI" id="CHEBI:29105"/>
        <note>catalytic</note>
    </ligand>
</feature>
<feature type="region of interest" description="Disordered" evidence="19">
    <location>
        <begin position="374"/>
        <end position="456"/>
    </location>
</feature>
<feature type="domain" description="Peptidase M48" evidence="21">
    <location>
        <begin position="670"/>
        <end position="873"/>
    </location>
</feature>
<keyword evidence="11" id="KW-0482">Metalloprotease</keyword>
<evidence type="ECO:0000256" key="8">
    <source>
        <dbReference type="ARBA" id="ARBA00022824"/>
    </source>
</evidence>
<dbReference type="EC" id="3.4.24.84" evidence="3"/>
<dbReference type="InterPro" id="IPR032456">
    <property type="entry name" value="Peptidase_M48_N"/>
</dbReference>
<dbReference type="RefSeq" id="XP_035319343.1">
    <property type="nucleotide sequence ID" value="XM_035464673.1"/>
</dbReference>
<feature type="region of interest" description="Disordered" evidence="19">
    <location>
        <begin position="321"/>
        <end position="340"/>
    </location>
</feature>
<evidence type="ECO:0000256" key="13">
    <source>
        <dbReference type="ARBA" id="ARBA00044456"/>
    </source>
</evidence>
<comment type="similarity">
    <text evidence="2">Belongs to the taxilin family.</text>
</comment>
<dbReference type="InterPro" id="IPR027057">
    <property type="entry name" value="CAXX_Prtase_1"/>
</dbReference>
<evidence type="ECO:0000256" key="20">
    <source>
        <dbReference type="SAM" id="Phobius"/>
    </source>
</evidence>
<feature type="transmembrane region" description="Helical" evidence="20">
    <location>
        <begin position="640"/>
        <end position="665"/>
    </location>
</feature>
<feature type="region of interest" description="Disordered" evidence="19">
    <location>
        <begin position="116"/>
        <end position="143"/>
    </location>
</feature>
<accession>A0A9P5D1P8</accession>
<evidence type="ECO:0000313" key="24">
    <source>
        <dbReference type="Proteomes" id="UP000749293"/>
    </source>
</evidence>
<evidence type="ECO:0000256" key="18">
    <source>
        <dbReference type="SAM" id="Coils"/>
    </source>
</evidence>
<dbReference type="GO" id="GO:0019905">
    <property type="term" value="F:syntaxin binding"/>
    <property type="evidence" value="ECO:0007669"/>
    <property type="project" value="InterPro"/>
</dbReference>
<comment type="subcellular location">
    <subcellularLocation>
        <location evidence="1">Endoplasmic reticulum membrane</location>
        <topology evidence="1">Multi-pass membrane protein</topology>
    </subcellularLocation>
</comment>
<comment type="catalytic activity">
    <reaction evidence="13">
        <text>Hydrolyzes the peptide bond -P2-(S-farnesyl or geranylgeranyl)C-P1'-P2'-P3'-COOH where P1' and P2' are amino acids with aliphatic side chains and P3' is any C-terminal residue.</text>
        <dbReference type="EC" id="3.4.24.84"/>
    </reaction>
</comment>
<keyword evidence="5 20" id="KW-0812">Transmembrane</keyword>
<evidence type="ECO:0000256" key="10">
    <source>
        <dbReference type="ARBA" id="ARBA00022989"/>
    </source>
</evidence>
<feature type="domain" description="CAAX prenyl protease 1 N-terminal" evidence="22">
    <location>
        <begin position="483"/>
        <end position="667"/>
    </location>
</feature>
<dbReference type="EMBL" id="JAANYQ010000015">
    <property type="protein sequence ID" value="KAF4120691.1"/>
    <property type="molecule type" value="Genomic_DNA"/>
</dbReference>
<dbReference type="InterPro" id="IPR001915">
    <property type="entry name" value="Peptidase_M48"/>
</dbReference>
<dbReference type="CDD" id="cd07343">
    <property type="entry name" value="M48A_Zmpste24p_like"/>
    <property type="match status" value="1"/>
</dbReference>
<evidence type="ECO:0000259" key="21">
    <source>
        <dbReference type="Pfam" id="PF01435"/>
    </source>
</evidence>
<feature type="transmembrane region" description="Helical" evidence="20">
    <location>
        <begin position="778"/>
        <end position="796"/>
    </location>
</feature>
<keyword evidence="10 20" id="KW-1133">Transmembrane helix</keyword>
<evidence type="ECO:0000256" key="12">
    <source>
        <dbReference type="ARBA" id="ARBA00023136"/>
    </source>
</evidence>
<evidence type="ECO:0000256" key="14">
    <source>
        <dbReference type="ARBA" id="ARBA00060927"/>
    </source>
</evidence>
<keyword evidence="4" id="KW-0645">Protease</keyword>
<feature type="transmembrane region" description="Helical" evidence="20">
    <location>
        <begin position="753"/>
        <end position="772"/>
    </location>
</feature>
<dbReference type="PANTHER" id="PTHR10120">
    <property type="entry name" value="CAAX PRENYL PROTEASE 1"/>
    <property type="match status" value="1"/>
</dbReference>
<feature type="compositionally biased region" description="Basic and acidic residues" evidence="19">
    <location>
        <begin position="321"/>
        <end position="338"/>
    </location>
</feature>
<evidence type="ECO:0000256" key="2">
    <source>
        <dbReference type="ARBA" id="ARBA00009550"/>
    </source>
</evidence>
<dbReference type="FunFam" id="3.30.2010.10:FF:000002">
    <property type="entry name" value="CAAX prenyl protease"/>
    <property type="match status" value="1"/>
</dbReference>
<feature type="region of interest" description="Disordered" evidence="19">
    <location>
        <begin position="884"/>
        <end position="904"/>
    </location>
</feature>
<keyword evidence="8" id="KW-0256">Endoplasmic reticulum</keyword>
<feature type="active site" description="Proton donor" evidence="16">
    <location>
        <position position="823"/>
    </location>
</feature>
<feature type="compositionally biased region" description="Acidic residues" evidence="19">
    <location>
        <begin position="416"/>
        <end position="450"/>
    </location>
</feature>
<dbReference type="GO" id="GO:0046872">
    <property type="term" value="F:metal ion binding"/>
    <property type="evidence" value="ECO:0007669"/>
    <property type="project" value="UniProtKB-KW"/>
</dbReference>
<evidence type="ECO:0000256" key="11">
    <source>
        <dbReference type="ARBA" id="ARBA00023049"/>
    </source>
</evidence>
<evidence type="ECO:0000256" key="7">
    <source>
        <dbReference type="ARBA" id="ARBA00022801"/>
    </source>
</evidence>
<dbReference type="AlphaFoldDB" id="A0A9P5D1P8"/>
<gene>
    <name evidence="23" type="ORF">GMORB2_2695</name>
</gene>
<keyword evidence="24" id="KW-1185">Reference proteome</keyword>
<organism evidence="23 24">
    <name type="scientific">Geosmithia morbida</name>
    <dbReference type="NCBI Taxonomy" id="1094350"/>
    <lineage>
        <taxon>Eukaryota</taxon>
        <taxon>Fungi</taxon>
        <taxon>Dikarya</taxon>
        <taxon>Ascomycota</taxon>
        <taxon>Pezizomycotina</taxon>
        <taxon>Sordariomycetes</taxon>
        <taxon>Hypocreomycetidae</taxon>
        <taxon>Hypocreales</taxon>
        <taxon>Bionectriaceae</taxon>
        <taxon>Geosmithia</taxon>
    </lineage>
</organism>
<keyword evidence="7" id="KW-0378">Hydrolase</keyword>
<evidence type="ECO:0000259" key="22">
    <source>
        <dbReference type="Pfam" id="PF16491"/>
    </source>
</evidence>
<comment type="caution">
    <text evidence="23">The sequence shown here is derived from an EMBL/GenBank/DDBJ whole genome shotgun (WGS) entry which is preliminary data.</text>
</comment>
<evidence type="ECO:0000256" key="17">
    <source>
        <dbReference type="PIRSR" id="PIRSR627057-2"/>
    </source>
</evidence>
<evidence type="ECO:0000256" key="9">
    <source>
        <dbReference type="ARBA" id="ARBA00022833"/>
    </source>
</evidence>
<evidence type="ECO:0000256" key="16">
    <source>
        <dbReference type="PIRSR" id="PIRSR627057-1"/>
    </source>
</evidence>
<evidence type="ECO:0000256" key="4">
    <source>
        <dbReference type="ARBA" id="ARBA00022670"/>
    </source>
</evidence>
<dbReference type="Proteomes" id="UP000749293">
    <property type="component" value="Unassembled WGS sequence"/>
</dbReference>
<keyword evidence="9 17" id="KW-0862">Zinc</keyword>
<feature type="transmembrane region" description="Helical" evidence="20">
    <location>
        <begin position="604"/>
        <end position="628"/>
    </location>
</feature>
<dbReference type="InterPro" id="IPR026183">
    <property type="entry name" value="Taxilin_fam"/>
</dbReference>
<sequence>MPSSHMEAALTNGHDDVSHTTTAAGKKAAAAAAAGSTKAKKTAPKSNDEASRLLQARISQLEQDAAGEKDQEMEIEREVKRANRDLMQQVSKMDNMQKIDYLTKRSSELLADMRRLEKENQKNKRRGDTLQKERDGGRTELSKTVGLKEKLEKLCRELQRDNNKMKNENKELQTAQKRNHMAWDEKYATVLSKLEGYQEDKDTPKKLVVDMTMEELFKSRFKSFIDQYELRELHFHSLMRTKELEVQYHMARYEREKKGAETESAKARQLQAQVQAFTKTETELRNQLNVYVDKFKQVEDTLNNSNDLFLSFRKEMEDMSKKGKRLEKENEGLKRQKEATAANILRMAEERQEFKKKFEAGEKKMSKLMSIIQGMQQQGRSVPPAVIEGQQQQQSGGGAGASDVPTAGAATHADESEYSDEEEEEEEDEEEEEELSEFDDEDEDTEEDPQPSEQNRPLFPWKRLIMGFSIGHYAFESFLTLRQYSVLQRSSPPAVLSKEISETKFTESQEYGRAKARFSLVDGLWDQVQNLAFIHFDVLPKLWSFTGDLLLRWAPARFTGEISHSIAFVFGLMLVQQVLGLPSKYYHTFVLEQRYGFNKSSPRLFLVDMVKGNAVTSVLMPPILAGFLKIIQKTGTSFFFYLWAFSAGLQIFMTAAYPTFILPLFNKLSPLPEGELKSKVETLAASLDFPLHELFVIDGSRRSAHSNAYFFGLPWKKHIVLYDTLIDGNEPDEVRAVLGHELGHWKLGHTTRLMAITQVHLLYIFALFSAFIDNRSLYSAFGFVAQRPIIIGFLLFNDALAPLDMVVKLLMNIVTRRYEFQADKFAMDLGYQTDLARSLLKLHTQNLSSLDADPIYASYHFSHPHLTERLKALGWKGDEKVGPAQPAVVDDDGTVVKASGRDGL</sequence>
<reference evidence="23" key="1">
    <citation type="submission" date="2020-03" db="EMBL/GenBank/DDBJ databases">
        <title>Site-based positive gene gene selection in Geosmithia morbida across the United States reveals a broad range of putative effectors and factors for local host and environmental adapation.</title>
        <authorList>
            <person name="Onufrak A."/>
            <person name="Murdoch R.W."/>
            <person name="Gazis R."/>
            <person name="Huff M."/>
            <person name="Staton M."/>
            <person name="Klingeman W."/>
            <person name="Hadziabdic D."/>
        </authorList>
    </citation>
    <scope>NUCLEOTIDE SEQUENCE</scope>
    <source>
        <strain evidence="23">1262</strain>
    </source>
</reference>
<name>A0A9P5D1P8_9HYPO</name>
<protein>
    <recommendedName>
        <fullName evidence="3">Ste24 endopeptidase</fullName>
        <ecNumber evidence="3">3.4.24.84</ecNumber>
    </recommendedName>
    <alternativeName>
        <fullName evidence="15">Prenyl protein-specific endoprotease 1</fullName>
    </alternativeName>
</protein>
<feature type="binding site" evidence="17">
    <location>
        <position position="819"/>
    </location>
    <ligand>
        <name>Zn(2+)</name>
        <dbReference type="ChEBI" id="CHEBI:29105"/>
        <note>catalytic</note>
    </ligand>
</feature>
<dbReference type="Pfam" id="PF09728">
    <property type="entry name" value="Taxilin"/>
    <property type="match status" value="1"/>
</dbReference>
<evidence type="ECO:0000256" key="1">
    <source>
        <dbReference type="ARBA" id="ARBA00004477"/>
    </source>
</evidence>
<keyword evidence="18" id="KW-0175">Coiled coil</keyword>
<dbReference type="OrthoDB" id="360839at2759"/>
<evidence type="ECO:0000256" key="15">
    <source>
        <dbReference type="ARBA" id="ARBA00083451"/>
    </source>
</evidence>
<feature type="binding site" evidence="17">
    <location>
        <position position="744"/>
    </location>
    <ligand>
        <name>Zn(2+)</name>
        <dbReference type="ChEBI" id="CHEBI:29105"/>
        <note>catalytic</note>
    </ligand>
</feature>
<keyword evidence="6 17" id="KW-0479">Metal-binding</keyword>
<feature type="coiled-coil region" evidence="18">
    <location>
        <begin position="250"/>
        <end position="287"/>
    </location>
</feature>
<feature type="active site" evidence="16">
    <location>
        <position position="741"/>
    </location>
</feature>
<dbReference type="Gene3D" id="3.30.2010.10">
    <property type="entry name" value="Metalloproteases ('zincins'), catalytic domain"/>
    <property type="match status" value="1"/>
</dbReference>
<dbReference type="GO" id="GO:0004222">
    <property type="term" value="F:metalloendopeptidase activity"/>
    <property type="evidence" value="ECO:0007669"/>
    <property type="project" value="InterPro"/>
</dbReference>
<feature type="region of interest" description="Disordered" evidence="19">
    <location>
        <begin position="1"/>
        <end position="73"/>
    </location>
</feature>
<dbReference type="Pfam" id="PF16491">
    <property type="entry name" value="Peptidase_M48_N"/>
    <property type="match status" value="1"/>
</dbReference>
<evidence type="ECO:0000256" key="19">
    <source>
        <dbReference type="SAM" id="MobiDB-lite"/>
    </source>
</evidence>
<evidence type="ECO:0000256" key="6">
    <source>
        <dbReference type="ARBA" id="ARBA00022723"/>
    </source>
</evidence>
<feature type="compositionally biased region" description="Low complexity" evidence="19">
    <location>
        <begin position="20"/>
        <end position="37"/>
    </location>
</feature>
<dbReference type="GO" id="GO:0071586">
    <property type="term" value="P:CAAX-box protein processing"/>
    <property type="evidence" value="ECO:0007669"/>
    <property type="project" value="InterPro"/>
</dbReference>
<comment type="similarity">
    <text evidence="14">Belongs to the peptidase M48A family.</text>
</comment>
<evidence type="ECO:0000256" key="5">
    <source>
        <dbReference type="ARBA" id="ARBA00022692"/>
    </source>
</evidence>
<dbReference type="GO" id="GO:0005789">
    <property type="term" value="C:endoplasmic reticulum membrane"/>
    <property type="evidence" value="ECO:0007669"/>
    <property type="project" value="UniProtKB-SubCell"/>
</dbReference>
<evidence type="ECO:0000313" key="23">
    <source>
        <dbReference type="EMBL" id="KAF4120691.1"/>
    </source>
</evidence>
<dbReference type="GeneID" id="55968925"/>
<evidence type="ECO:0000256" key="3">
    <source>
        <dbReference type="ARBA" id="ARBA00012336"/>
    </source>
</evidence>
<comment type="cofactor">
    <cofactor evidence="17">
        <name>Zn(2+)</name>
        <dbReference type="ChEBI" id="CHEBI:29105"/>
    </cofactor>
    <text evidence="17">Binds 1 zinc ion per subunit.</text>
</comment>
<dbReference type="Pfam" id="PF01435">
    <property type="entry name" value="Peptidase_M48"/>
    <property type="match status" value="1"/>
</dbReference>
<proteinExistence type="inferred from homology"/>
<keyword evidence="12 20" id="KW-0472">Membrane</keyword>